<dbReference type="Pfam" id="PF13245">
    <property type="entry name" value="AAA_19"/>
    <property type="match status" value="1"/>
</dbReference>
<dbReference type="InterPro" id="IPR055446">
    <property type="entry name" value="RecD2_N_OB"/>
</dbReference>
<dbReference type="Proteomes" id="UP000196365">
    <property type="component" value="Unassembled WGS sequence"/>
</dbReference>
<dbReference type="EMBL" id="FUWV01000005">
    <property type="protein sequence ID" value="SJZ58462.1"/>
    <property type="molecule type" value="Genomic_DNA"/>
</dbReference>
<feature type="domain" description="AAA+ ATPase" evidence="5">
    <location>
        <begin position="335"/>
        <end position="519"/>
    </location>
</feature>
<dbReference type="InterPro" id="IPR027785">
    <property type="entry name" value="UvrD-like_helicase_C"/>
</dbReference>
<dbReference type="Pfam" id="PF13538">
    <property type="entry name" value="UvrD_C_2"/>
    <property type="match status" value="1"/>
</dbReference>
<comment type="similarity">
    <text evidence="3">Belongs to the RecD family. RecD2 subfamily.</text>
</comment>
<sequence length="751" mass="85446">MASLETIVGEIVDIIYYNNYNGYTVADLDMQNQLVTVVGFFPELQEGEKITILGKWITHPEYGMQFKAESFQVEVPTSEEGIEKYLSSGMIRGIGPVTAQRMVAHFGKDTLDIIQFYPQRLTEVEGIGKKKAVQIFESFEEQQGLREVMLFLQKFGITPRQAVKLYKKYGDRTISTIKENPYRMAEDIMGIGFKMADKIAMNMGIDARSAYRIAAGVKYALSQNHHEGHTYCPEGKLIQDAAKLLDVKGEEVQNYLTDMAIHGQLKLERMEEERVYYSIPFYRAEEEVALRIIALAMTDIKEEILDLDKRIQQVEKKNKILLASRQRKAIIEAMSNGLLIITGGPGTGKTTIINSILDILEDMDKEVLLAAPTGRAAKRMSEATGREAKTIHRLLEYGFGQEGEEQIFQKNEDNPLKADVVIIDEVSMVDILLMNHLLKAISPGTRLILVGDKDQLPSVGPGNVLKDMIESGVVKLVQLNEIFRQAQESMIVINAHHINKGELPLLNVKKKDFFFHRAHSKEEILKIIVDLCASRLPRYQGFDSLQDIQVLTPMKKGMVGVYQLNKSLQQVLNPSCKQKKEKKMGDMVFREGDKVMQTKNNYHIRWVNIHHPEEPKGEGVFNGDFGMIQRIDLEEGKIEVLFDEEKLVEYEYNQLDELELAYAVTVHKSQGSEFPVVVMPMSWGPPMLLTRNLLYTAVTRAKSLVVLVGEEKYLVDMVKNNYVNFRYTGLKERIRSKLDMLSMEEGLLEEK</sequence>
<feature type="domain" description="Helix-hairpin-helix DNA-binding motif class 1" evidence="4">
    <location>
        <begin position="119"/>
        <end position="138"/>
    </location>
</feature>
<name>A0A1T4LUU1_9FIRM</name>
<dbReference type="InterPro" id="IPR027417">
    <property type="entry name" value="P-loop_NTPase"/>
</dbReference>
<dbReference type="Pfam" id="PF14520">
    <property type="entry name" value="HHH_5"/>
    <property type="match status" value="1"/>
</dbReference>
<dbReference type="Gene3D" id="1.10.150.20">
    <property type="entry name" value="5' to 3' exonuclease, C-terminal subdomain"/>
    <property type="match status" value="1"/>
</dbReference>
<evidence type="ECO:0000259" key="4">
    <source>
        <dbReference type="SMART" id="SM00278"/>
    </source>
</evidence>
<dbReference type="CDD" id="cd17933">
    <property type="entry name" value="DEXSc_RecD-like"/>
    <property type="match status" value="1"/>
</dbReference>
<dbReference type="InterPro" id="IPR029493">
    <property type="entry name" value="RecD2-like_HHH"/>
</dbReference>
<dbReference type="GO" id="GO:0003677">
    <property type="term" value="F:DNA binding"/>
    <property type="evidence" value="ECO:0007669"/>
    <property type="project" value="UniProtKB-UniRule"/>
</dbReference>
<evidence type="ECO:0000256" key="3">
    <source>
        <dbReference type="HAMAP-Rule" id="MF_01488"/>
    </source>
</evidence>
<dbReference type="InterPro" id="IPR003593">
    <property type="entry name" value="AAA+_ATPase"/>
</dbReference>
<dbReference type="EC" id="5.6.2.3" evidence="3"/>
<dbReference type="PANTHER" id="PTHR43788">
    <property type="entry name" value="DNA2/NAM7 HELICASE FAMILY MEMBER"/>
    <property type="match status" value="1"/>
</dbReference>
<reference evidence="6 7" key="1">
    <citation type="submission" date="2017-02" db="EMBL/GenBank/DDBJ databases">
        <authorList>
            <person name="Peterson S.W."/>
        </authorList>
    </citation>
    <scope>NUCLEOTIDE SEQUENCE [LARGE SCALE GENOMIC DNA]</scope>
    <source>
        <strain evidence="6 7">DSM 15102</strain>
    </source>
</reference>
<dbReference type="Pfam" id="PF18335">
    <property type="entry name" value="SH3_13"/>
    <property type="match status" value="1"/>
</dbReference>
<dbReference type="GO" id="GO:0043139">
    <property type="term" value="F:5'-3' DNA helicase activity"/>
    <property type="evidence" value="ECO:0007669"/>
    <property type="project" value="UniProtKB-UniRule"/>
</dbReference>
<dbReference type="Pfam" id="PF14490">
    <property type="entry name" value="HHH_RecD2"/>
    <property type="match status" value="1"/>
</dbReference>
<dbReference type="SMART" id="SM00382">
    <property type="entry name" value="AAA"/>
    <property type="match status" value="1"/>
</dbReference>
<dbReference type="RefSeq" id="WP_087678542.1">
    <property type="nucleotide sequence ID" value="NZ_FUWV01000005.1"/>
</dbReference>
<dbReference type="CDD" id="cd18809">
    <property type="entry name" value="SF1_C_RecD"/>
    <property type="match status" value="1"/>
</dbReference>
<dbReference type="InterPro" id="IPR010994">
    <property type="entry name" value="RuvA_2-like"/>
</dbReference>
<dbReference type="GO" id="GO:0006281">
    <property type="term" value="P:DNA repair"/>
    <property type="evidence" value="ECO:0007669"/>
    <property type="project" value="InterPro"/>
</dbReference>
<dbReference type="NCBIfam" id="TIGR01448">
    <property type="entry name" value="recD_rel"/>
    <property type="match status" value="1"/>
</dbReference>
<dbReference type="GO" id="GO:0017116">
    <property type="term" value="F:single-stranded DNA helicase activity"/>
    <property type="evidence" value="ECO:0007669"/>
    <property type="project" value="TreeGrafter"/>
</dbReference>
<evidence type="ECO:0000256" key="1">
    <source>
        <dbReference type="ARBA" id="ARBA00022741"/>
    </source>
</evidence>
<organism evidence="6 7">
    <name type="scientific">Garciella nitratireducens DSM 15102</name>
    <dbReference type="NCBI Taxonomy" id="1121911"/>
    <lineage>
        <taxon>Bacteria</taxon>
        <taxon>Bacillati</taxon>
        <taxon>Bacillota</taxon>
        <taxon>Clostridia</taxon>
        <taxon>Eubacteriales</taxon>
        <taxon>Eubacteriaceae</taxon>
        <taxon>Garciella</taxon>
    </lineage>
</organism>
<dbReference type="InterPro" id="IPR003583">
    <property type="entry name" value="Hlx-hairpin-Hlx_DNA-bd_motif"/>
</dbReference>
<evidence type="ECO:0000313" key="6">
    <source>
        <dbReference type="EMBL" id="SJZ58462.1"/>
    </source>
</evidence>
<dbReference type="InterPro" id="IPR006345">
    <property type="entry name" value="RecD2"/>
</dbReference>
<feature type="binding site" evidence="3">
    <location>
        <begin position="346"/>
        <end position="350"/>
    </location>
    <ligand>
        <name>ATP</name>
        <dbReference type="ChEBI" id="CHEBI:30616"/>
    </ligand>
</feature>
<comment type="catalytic activity">
    <reaction evidence="3">
        <text>ATP + H2O = ADP + phosphate + H(+)</text>
        <dbReference type="Rhea" id="RHEA:13065"/>
        <dbReference type="ChEBI" id="CHEBI:15377"/>
        <dbReference type="ChEBI" id="CHEBI:15378"/>
        <dbReference type="ChEBI" id="CHEBI:30616"/>
        <dbReference type="ChEBI" id="CHEBI:43474"/>
        <dbReference type="ChEBI" id="CHEBI:456216"/>
        <dbReference type="EC" id="5.6.2.3"/>
    </reaction>
</comment>
<protein>
    <recommendedName>
        <fullName evidence="3">ATP-dependent RecD2 DNA helicase</fullName>
        <ecNumber evidence="3">5.6.2.3</ecNumber>
    </recommendedName>
    <alternativeName>
        <fullName evidence="3">DNA 5'-3' helicase subunit RecD2</fullName>
    </alternativeName>
</protein>
<dbReference type="GO" id="GO:0016887">
    <property type="term" value="F:ATP hydrolysis activity"/>
    <property type="evidence" value="ECO:0007669"/>
    <property type="project" value="RHEA"/>
</dbReference>
<keyword evidence="7" id="KW-1185">Reference proteome</keyword>
<dbReference type="PANTHER" id="PTHR43788:SF6">
    <property type="entry name" value="DNA HELICASE B"/>
    <property type="match status" value="1"/>
</dbReference>
<keyword evidence="3" id="KW-0238">DNA-binding</keyword>
<dbReference type="Pfam" id="PF23139">
    <property type="entry name" value="OB_YrrC"/>
    <property type="match status" value="1"/>
</dbReference>
<dbReference type="Gene3D" id="1.10.10.2220">
    <property type="match status" value="1"/>
</dbReference>
<evidence type="ECO:0000313" key="7">
    <source>
        <dbReference type="Proteomes" id="UP000196365"/>
    </source>
</evidence>
<dbReference type="SUPFAM" id="SSF47781">
    <property type="entry name" value="RuvA domain 2-like"/>
    <property type="match status" value="1"/>
</dbReference>
<dbReference type="OrthoDB" id="9803432at2"/>
<keyword evidence="3 6" id="KW-0347">Helicase</keyword>
<feature type="domain" description="Helix-hairpin-helix DNA-binding motif class 1" evidence="4">
    <location>
        <begin position="183"/>
        <end position="202"/>
    </location>
</feature>
<evidence type="ECO:0000259" key="5">
    <source>
        <dbReference type="SMART" id="SM00382"/>
    </source>
</evidence>
<dbReference type="GO" id="GO:0009338">
    <property type="term" value="C:exodeoxyribonuclease V complex"/>
    <property type="evidence" value="ECO:0007669"/>
    <property type="project" value="TreeGrafter"/>
</dbReference>
<keyword evidence="3" id="KW-0378">Hydrolase</keyword>
<keyword evidence="2 3" id="KW-0067">ATP-binding</keyword>
<dbReference type="HAMAP" id="MF_01488">
    <property type="entry name" value="RecD2"/>
    <property type="match status" value="1"/>
</dbReference>
<accession>A0A1T4LUU1</accession>
<dbReference type="InterPro" id="IPR050534">
    <property type="entry name" value="Coronavir_polyprotein_1ab"/>
</dbReference>
<comment type="function">
    <text evidence="3">DNA-dependent ATPase and ATP-dependent 5'-3' DNA helicase. Has no activity on blunt DNA or DNA with 3'-overhangs, requires at least 10 bases of 5'-ssDNA for helicase activity.</text>
</comment>
<dbReference type="GO" id="GO:0006310">
    <property type="term" value="P:DNA recombination"/>
    <property type="evidence" value="ECO:0007669"/>
    <property type="project" value="InterPro"/>
</dbReference>
<dbReference type="AlphaFoldDB" id="A0A1T4LUU1"/>
<dbReference type="Gene3D" id="3.40.50.300">
    <property type="entry name" value="P-loop containing nucleotide triphosphate hydrolases"/>
    <property type="match status" value="2"/>
</dbReference>
<proteinExistence type="inferred from homology"/>
<dbReference type="SMART" id="SM00278">
    <property type="entry name" value="HhH1"/>
    <property type="match status" value="3"/>
</dbReference>
<dbReference type="InterPro" id="IPR041451">
    <property type="entry name" value="RecD2_SH13"/>
</dbReference>
<feature type="domain" description="Helix-hairpin-helix DNA-binding motif class 1" evidence="4">
    <location>
        <begin position="84"/>
        <end position="105"/>
    </location>
</feature>
<dbReference type="GO" id="GO:0005524">
    <property type="term" value="F:ATP binding"/>
    <property type="evidence" value="ECO:0007669"/>
    <property type="project" value="UniProtKB-UniRule"/>
</dbReference>
<keyword evidence="3" id="KW-0413">Isomerase</keyword>
<dbReference type="Gene3D" id="2.30.30.940">
    <property type="match status" value="1"/>
</dbReference>
<dbReference type="SUPFAM" id="SSF52540">
    <property type="entry name" value="P-loop containing nucleoside triphosphate hydrolases"/>
    <property type="match status" value="1"/>
</dbReference>
<evidence type="ECO:0000256" key="2">
    <source>
        <dbReference type="ARBA" id="ARBA00022840"/>
    </source>
</evidence>
<keyword evidence="1 3" id="KW-0547">Nucleotide-binding</keyword>
<gene>
    <name evidence="3" type="primary">recD2</name>
    <name evidence="6" type="ORF">SAMN02745973_01090</name>
</gene>